<dbReference type="InterPro" id="IPR051690">
    <property type="entry name" value="PseI-like"/>
</dbReference>
<dbReference type="GO" id="GO:0047444">
    <property type="term" value="F:N-acylneuraminate-9-phosphate synthase activity"/>
    <property type="evidence" value="ECO:0007669"/>
    <property type="project" value="TreeGrafter"/>
</dbReference>
<reference evidence="2 3" key="1">
    <citation type="journal article" date="2016" name="Nat. Commun.">
        <title>Thousands of microbial genomes shed light on interconnected biogeochemical processes in an aquifer system.</title>
        <authorList>
            <person name="Anantharaman K."/>
            <person name="Brown C.T."/>
            <person name="Hug L.A."/>
            <person name="Sharon I."/>
            <person name="Castelle C.J."/>
            <person name="Probst A.J."/>
            <person name="Thomas B.C."/>
            <person name="Singh A."/>
            <person name="Wilkins M.J."/>
            <person name="Karaoz U."/>
            <person name="Brodie E.L."/>
            <person name="Williams K.H."/>
            <person name="Hubbard S.S."/>
            <person name="Banfield J.F."/>
        </authorList>
    </citation>
    <scope>NUCLEOTIDE SEQUENCE [LARGE SCALE GENOMIC DNA]</scope>
</reference>
<dbReference type="SUPFAM" id="SSF51569">
    <property type="entry name" value="Aldolase"/>
    <property type="match status" value="1"/>
</dbReference>
<sequence length="376" mass="41428">MNISPIGIGNKLIGPGNPCFIVAELSGNHHQKYEEAVELVKQAAEAGADAIKLQTYTPDTITIKSDREWFIVKGENQPGSWKKKVLWDLYNTAYTPWEWQPKLKELAESLGLLLFSTPFDDTAVDFLEQMDVPCYKIASYEAVHIPLLQKVAKTGKPVIMSVGFASLEEVDLAIRTLRENGSKDIAVLHCVTAYSDAPVLENANTRVIRDIQNRFGVVAGFSDNNSGIVIPIIATVVGGAAVLEKHLILDKASGGPDSRFSIDPKEFKEMVRVIRKAEQEGEGALQGIVSQGDIEKALGRVQYGPASEQERENTFFRPSLWVTKNVKAGETFTKENTRVARPSAGLLSHYWPDILGKKAAKNIDPATPLSWDLIQQ</sequence>
<dbReference type="Pfam" id="PF03102">
    <property type="entry name" value="NeuB"/>
    <property type="match status" value="1"/>
</dbReference>
<dbReference type="NCBIfam" id="TIGR03586">
    <property type="entry name" value="PseI"/>
    <property type="match status" value="1"/>
</dbReference>
<dbReference type="InterPro" id="IPR013974">
    <property type="entry name" value="SAF"/>
</dbReference>
<dbReference type="SUPFAM" id="SSF51269">
    <property type="entry name" value="AFP III-like domain"/>
    <property type="match status" value="1"/>
</dbReference>
<dbReference type="PROSITE" id="PS50844">
    <property type="entry name" value="AFP_LIKE"/>
    <property type="match status" value="1"/>
</dbReference>
<dbReference type="CDD" id="cd11615">
    <property type="entry name" value="SAF_NeuB_like"/>
    <property type="match status" value="1"/>
</dbReference>
<feature type="domain" description="AFP-like" evidence="1">
    <location>
        <begin position="319"/>
        <end position="376"/>
    </location>
</feature>
<dbReference type="SMART" id="SM00858">
    <property type="entry name" value="SAF"/>
    <property type="match status" value="1"/>
</dbReference>
<protein>
    <submittedName>
        <fullName evidence="2">Pseudaminic acid synthase</fullName>
    </submittedName>
</protein>
<dbReference type="AlphaFoldDB" id="A0A1G2R712"/>
<dbReference type="PANTHER" id="PTHR42966:SF2">
    <property type="entry name" value="PSEUDAMINIC ACID SYNTHASE"/>
    <property type="match status" value="1"/>
</dbReference>
<dbReference type="EMBL" id="MHTY01000024">
    <property type="protein sequence ID" value="OHA68517.1"/>
    <property type="molecule type" value="Genomic_DNA"/>
</dbReference>
<dbReference type="Proteomes" id="UP000178529">
    <property type="component" value="Unassembled WGS sequence"/>
</dbReference>
<dbReference type="GO" id="GO:0016051">
    <property type="term" value="P:carbohydrate biosynthetic process"/>
    <property type="evidence" value="ECO:0007669"/>
    <property type="project" value="InterPro"/>
</dbReference>
<dbReference type="Pfam" id="PF08666">
    <property type="entry name" value="SAF"/>
    <property type="match status" value="1"/>
</dbReference>
<accession>A0A1G2R712</accession>
<gene>
    <name evidence="2" type="ORF">A3J68_00405</name>
</gene>
<comment type="caution">
    <text evidence="2">The sequence shown here is derived from an EMBL/GenBank/DDBJ whole genome shotgun (WGS) entry which is preliminary data.</text>
</comment>
<dbReference type="Gene3D" id="3.90.1210.10">
    <property type="entry name" value="Antifreeze-like/N-acetylneuraminic acid synthase C-terminal domain"/>
    <property type="match status" value="1"/>
</dbReference>
<evidence type="ECO:0000259" key="1">
    <source>
        <dbReference type="PROSITE" id="PS50844"/>
    </source>
</evidence>
<dbReference type="InterPro" id="IPR020030">
    <property type="entry name" value="Pseudaminic_synth_PseI"/>
</dbReference>
<proteinExistence type="predicted"/>
<organism evidence="2 3">
    <name type="scientific">Candidatus Wildermuthbacteria bacterium RIFCSPHIGHO2_02_FULL_48_16</name>
    <dbReference type="NCBI Taxonomy" id="1802453"/>
    <lineage>
        <taxon>Bacteria</taxon>
        <taxon>Candidatus Wildermuthiibacteriota</taxon>
    </lineage>
</organism>
<evidence type="ECO:0000313" key="2">
    <source>
        <dbReference type="EMBL" id="OHA68517.1"/>
    </source>
</evidence>
<evidence type="ECO:0000313" key="3">
    <source>
        <dbReference type="Proteomes" id="UP000178529"/>
    </source>
</evidence>
<dbReference type="InterPro" id="IPR006190">
    <property type="entry name" value="SAF_AFP_Neu5Ac"/>
</dbReference>
<dbReference type="InterPro" id="IPR036732">
    <property type="entry name" value="AFP_Neu5c_C_sf"/>
</dbReference>
<dbReference type="Gene3D" id="3.20.20.70">
    <property type="entry name" value="Aldolase class I"/>
    <property type="match status" value="1"/>
</dbReference>
<name>A0A1G2R712_9BACT</name>
<dbReference type="InterPro" id="IPR013785">
    <property type="entry name" value="Aldolase_TIM"/>
</dbReference>
<dbReference type="PANTHER" id="PTHR42966">
    <property type="entry name" value="N-ACETYLNEURAMINATE SYNTHASE"/>
    <property type="match status" value="1"/>
</dbReference>
<dbReference type="InterPro" id="IPR057736">
    <property type="entry name" value="SAF_PseI/NeuA/NeuB"/>
</dbReference>
<dbReference type="InterPro" id="IPR013132">
    <property type="entry name" value="PseI/NeuA/B-like_N"/>
</dbReference>